<dbReference type="EMBL" id="SVNY01000002">
    <property type="protein sequence ID" value="MBE6832802.1"/>
    <property type="molecule type" value="Genomic_DNA"/>
</dbReference>
<evidence type="ECO:0000313" key="7">
    <source>
        <dbReference type="EMBL" id="MBE6832802.1"/>
    </source>
</evidence>
<dbReference type="RefSeq" id="WP_020071607.1">
    <property type="nucleotide sequence ID" value="NZ_JBKWRC010000001.1"/>
</dbReference>
<dbReference type="PANTHER" id="PTHR15004:SF0">
    <property type="entry name" value="GLUTAMYL-TRNA(GLN) AMIDOTRANSFERASE SUBUNIT C, MITOCHONDRIAL"/>
    <property type="match status" value="1"/>
</dbReference>
<comment type="function">
    <text evidence="3 6">Allows the formation of correctly charged Asn-tRNA(Asn) or Gln-tRNA(Gln) through the transamidation of misacylated Asp-tRNA(Asn) or Glu-tRNA(Gln) in organisms which lack either or both of asparaginyl-tRNA or glutaminyl-tRNA synthetases. The reaction takes place in the presence of glutamine and ATP through an activated phospho-Asp-tRNA(Asn) or phospho-Glu-tRNA(Gln).</text>
</comment>
<evidence type="ECO:0000256" key="3">
    <source>
        <dbReference type="ARBA" id="ARBA00024799"/>
    </source>
</evidence>
<dbReference type="PANTHER" id="PTHR15004">
    <property type="entry name" value="GLUTAMYL-TRNA(GLN) AMIDOTRANSFERASE SUBUNIT C, MITOCHONDRIAL"/>
    <property type="match status" value="1"/>
</dbReference>
<dbReference type="GO" id="GO:0005524">
    <property type="term" value="F:ATP binding"/>
    <property type="evidence" value="ECO:0007669"/>
    <property type="project" value="UniProtKB-KW"/>
</dbReference>
<dbReference type="GO" id="GO:0050567">
    <property type="term" value="F:glutaminyl-tRNA synthase (glutamine-hydrolyzing) activity"/>
    <property type="evidence" value="ECO:0007669"/>
    <property type="project" value="UniProtKB-UniRule"/>
</dbReference>
<dbReference type="HAMAP" id="MF_00122">
    <property type="entry name" value="GatC"/>
    <property type="match status" value="1"/>
</dbReference>
<dbReference type="GO" id="GO:0006412">
    <property type="term" value="P:translation"/>
    <property type="evidence" value="ECO:0007669"/>
    <property type="project" value="UniProtKB-UniRule"/>
</dbReference>
<dbReference type="AlphaFoldDB" id="A0A928Q4H7"/>
<accession>A0A928Q4H7</accession>
<keyword evidence="6" id="KW-0648">Protein biosynthesis</keyword>
<dbReference type="NCBIfam" id="TIGR00135">
    <property type="entry name" value="gatC"/>
    <property type="match status" value="1"/>
</dbReference>
<evidence type="ECO:0000256" key="5">
    <source>
        <dbReference type="ARBA" id="ARBA00047913"/>
    </source>
</evidence>
<evidence type="ECO:0000256" key="4">
    <source>
        <dbReference type="ARBA" id="ARBA00047380"/>
    </source>
</evidence>
<name>A0A928Q4H7_9FIRM</name>
<comment type="caution">
    <text evidence="7">The sequence shown here is derived from an EMBL/GenBank/DDBJ whole genome shotgun (WGS) entry which is preliminary data.</text>
</comment>
<evidence type="ECO:0000313" key="8">
    <source>
        <dbReference type="Proteomes" id="UP000754750"/>
    </source>
</evidence>
<dbReference type="GO" id="GO:0006450">
    <property type="term" value="P:regulation of translational fidelity"/>
    <property type="evidence" value="ECO:0007669"/>
    <property type="project" value="InterPro"/>
</dbReference>
<dbReference type="GO" id="GO:0070681">
    <property type="term" value="P:glutaminyl-tRNAGln biosynthesis via transamidation"/>
    <property type="evidence" value="ECO:0007669"/>
    <property type="project" value="TreeGrafter"/>
</dbReference>
<proteinExistence type="inferred from homology"/>
<comment type="subunit">
    <text evidence="2 6">Heterotrimer of A, B and C subunits.</text>
</comment>
<dbReference type="SUPFAM" id="SSF141000">
    <property type="entry name" value="Glu-tRNAGln amidotransferase C subunit"/>
    <property type="match status" value="1"/>
</dbReference>
<reference evidence="7" key="1">
    <citation type="submission" date="2019-04" db="EMBL/GenBank/DDBJ databases">
        <title>Evolution of Biomass-Degrading Anaerobic Consortia Revealed by Metagenomics.</title>
        <authorList>
            <person name="Peng X."/>
        </authorList>
    </citation>
    <scope>NUCLEOTIDE SEQUENCE</scope>
    <source>
        <strain evidence="7">SIG551</strain>
    </source>
</reference>
<protein>
    <recommendedName>
        <fullName evidence="6">Aspartyl/glutamyl-tRNA(Asn/Gln) amidotransferase subunit C</fullName>
        <shortName evidence="6">Asp/Glu-ADT subunit C</shortName>
        <ecNumber evidence="6">6.3.5.-</ecNumber>
    </recommendedName>
</protein>
<dbReference type="InterPro" id="IPR036113">
    <property type="entry name" value="Asp/Glu-ADT_sf_sub_c"/>
</dbReference>
<comment type="similarity">
    <text evidence="1 6">Belongs to the GatC family.</text>
</comment>
<dbReference type="EC" id="6.3.5.-" evidence="6"/>
<sequence>MVTHEDVLKIARLSKLQIREDELEAFTKDMDEIINFANTINQAAVESSDFDHINRLENVFREDVVEPSLPSEEILRNAESQEDGYFLVKKRG</sequence>
<gene>
    <name evidence="6 7" type="primary">gatC</name>
    <name evidence="7" type="ORF">E7512_04350</name>
</gene>
<comment type="catalytic activity">
    <reaction evidence="5 6">
        <text>L-glutamyl-tRNA(Gln) + L-glutamine + ATP + H2O = L-glutaminyl-tRNA(Gln) + L-glutamate + ADP + phosphate + H(+)</text>
        <dbReference type="Rhea" id="RHEA:17521"/>
        <dbReference type="Rhea" id="RHEA-COMP:9681"/>
        <dbReference type="Rhea" id="RHEA-COMP:9684"/>
        <dbReference type="ChEBI" id="CHEBI:15377"/>
        <dbReference type="ChEBI" id="CHEBI:15378"/>
        <dbReference type="ChEBI" id="CHEBI:29985"/>
        <dbReference type="ChEBI" id="CHEBI:30616"/>
        <dbReference type="ChEBI" id="CHEBI:43474"/>
        <dbReference type="ChEBI" id="CHEBI:58359"/>
        <dbReference type="ChEBI" id="CHEBI:78520"/>
        <dbReference type="ChEBI" id="CHEBI:78521"/>
        <dbReference type="ChEBI" id="CHEBI:456216"/>
    </reaction>
</comment>
<evidence type="ECO:0000256" key="1">
    <source>
        <dbReference type="ARBA" id="ARBA00010757"/>
    </source>
</evidence>
<dbReference type="Gene3D" id="1.10.20.60">
    <property type="entry name" value="Glu-tRNAGln amidotransferase C subunit, N-terminal domain"/>
    <property type="match status" value="1"/>
</dbReference>
<dbReference type="InterPro" id="IPR003837">
    <property type="entry name" value="GatC"/>
</dbReference>
<keyword evidence="6" id="KW-0547">Nucleotide-binding</keyword>
<evidence type="ECO:0000256" key="6">
    <source>
        <dbReference type="HAMAP-Rule" id="MF_00122"/>
    </source>
</evidence>
<dbReference type="Proteomes" id="UP000754750">
    <property type="component" value="Unassembled WGS sequence"/>
</dbReference>
<evidence type="ECO:0000256" key="2">
    <source>
        <dbReference type="ARBA" id="ARBA00011123"/>
    </source>
</evidence>
<dbReference type="Pfam" id="PF02686">
    <property type="entry name" value="GatC"/>
    <property type="match status" value="1"/>
</dbReference>
<comment type="catalytic activity">
    <reaction evidence="4 6">
        <text>L-aspartyl-tRNA(Asn) + L-glutamine + ATP + H2O = L-asparaginyl-tRNA(Asn) + L-glutamate + ADP + phosphate + 2 H(+)</text>
        <dbReference type="Rhea" id="RHEA:14513"/>
        <dbReference type="Rhea" id="RHEA-COMP:9674"/>
        <dbReference type="Rhea" id="RHEA-COMP:9677"/>
        <dbReference type="ChEBI" id="CHEBI:15377"/>
        <dbReference type="ChEBI" id="CHEBI:15378"/>
        <dbReference type="ChEBI" id="CHEBI:29985"/>
        <dbReference type="ChEBI" id="CHEBI:30616"/>
        <dbReference type="ChEBI" id="CHEBI:43474"/>
        <dbReference type="ChEBI" id="CHEBI:58359"/>
        <dbReference type="ChEBI" id="CHEBI:78515"/>
        <dbReference type="ChEBI" id="CHEBI:78516"/>
        <dbReference type="ChEBI" id="CHEBI:456216"/>
    </reaction>
</comment>
<keyword evidence="6" id="KW-0067">ATP-binding</keyword>
<organism evidence="7 8">
    <name type="scientific">Faecalispora sporosphaeroides</name>
    <dbReference type="NCBI Taxonomy" id="1549"/>
    <lineage>
        <taxon>Bacteria</taxon>
        <taxon>Bacillati</taxon>
        <taxon>Bacillota</taxon>
        <taxon>Clostridia</taxon>
        <taxon>Eubacteriales</taxon>
        <taxon>Oscillospiraceae</taxon>
        <taxon>Faecalispora</taxon>
    </lineage>
</organism>
<keyword evidence="6" id="KW-0436">Ligase</keyword>